<evidence type="ECO:0000256" key="15">
    <source>
        <dbReference type="HAMAP-Rule" id="MF_00688"/>
    </source>
</evidence>
<dbReference type="HAMAP" id="MF_00688">
    <property type="entry name" value="Leu_Phe_trans"/>
    <property type="match status" value="1"/>
</dbReference>
<dbReference type="PANTHER" id="PTHR30098">
    <property type="entry name" value="LEUCYL/PHENYLALANYL-TRNA--PROTEIN TRANSFERASE"/>
    <property type="match status" value="1"/>
</dbReference>
<comment type="catalytic activity">
    <reaction evidence="6 15">
        <text>N-terminal L-arginyl-[protein] + L-leucyl-tRNA(Leu) = N-terminal L-leucyl-L-arginyl-[protein] + tRNA(Leu) + H(+)</text>
        <dbReference type="Rhea" id="RHEA:50416"/>
        <dbReference type="Rhea" id="RHEA-COMP:9613"/>
        <dbReference type="Rhea" id="RHEA-COMP:9622"/>
        <dbReference type="Rhea" id="RHEA-COMP:12672"/>
        <dbReference type="Rhea" id="RHEA-COMP:12673"/>
        <dbReference type="ChEBI" id="CHEBI:15378"/>
        <dbReference type="ChEBI" id="CHEBI:64719"/>
        <dbReference type="ChEBI" id="CHEBI:78442"/>
        <dbReference type="ChEBI" id="CHEBI:78494"/>
        <dbReference type="ChEBI" id="CHEBI:133044"/>
        <dbReference type="EC" id="2.3.2.6"/>
    </reaction>
</comment>
<comment type="catalytic activity">
    <reaction evidence="7 15">
        <text>N-terminal L-lysyl-[protein] + L-leucyl-tRNA(Leu) = N-terminal L-leucyl-L-lysyl-[protein] + tRNA(Leu) + H(+)</text>
        <dbReference type="Rhea" id="RHEA:12340"/>
        <dbReference type="Rhea" id="RHEA-COMP:9613"/>
        <dbReference type="Rhea" id="RHEA-COMP:9622"/>
        <dbReference type="Rhea" id="RHEA-COMP:12670"/>
        <dbReference type="Rhea" id="RHEA-COMP:12671"/>
        <dbReference type="ChEBI" id="CHEBI:15378"/>
        <dbReference type="ChEBI" id="CHEBI:65249"/>
        <dbReference type="ChEBI" id="CHEBI:78442"/>
        <dbReference type="ChEBI" id="CHEBI:78494"/>
        <dbReference type="ChEBI" id="CHEBI:133043"/>
        <dbReference type="EC" id="2.3.2.6"/>
    </reaction>
</comment>
<sequence>MKQTLYYLNDDETWFPPVNDALEDPSGLLAVGGDLSSTRLINAYEHGIFPWYSDQEPLLWWSPDPRAVIDVGEVRVNKSLRKFLKKCPYKVSINCCFEQVITQCSLPRSEENGTWIFPEMKAAYVALHQQHRAHSIEIWSGESGSETLVGGLYGVQVGSSFCGESMFSAQPNASKLALLVLENQLAKYQHSFIDCQLPNPYLISMGAKTIDRDLFLDRLQMAAIEEVNPDDFEPRNVDWRALLHKVIGEHELL</sequence>
<evidence type="ECO:0000256" key="1">
    <source>
        <dbReference type="ARBA" id="ARBA00004496"/>
    </source>
</evidence>
<dbReference type="GO" id="GO:0030163">
    <property type="term" value="P:protein catabolic process"/>
    <property type="evidence" value="ECO:0007669"/>
    <property type="project" value="UniProtKB-UniRule"/>
</dbReference>
<dbReference type="KEGG" id="psym:J1N51_02705"/>
<evidence type="ECO:0000256" key="7">
    <source>
        <dbReference type="ARBA" id="ARBA00051538"/>
    </source>
</evidence>
<dbReference type="Gene3D" id="3.30.70.3550">
    <property type="entry name" value="Leucyl/phenylalanyl-tRNA-protein transferase, N-terminal domain"/>
    <property type="match status" value="1"/>
</dbReference>
<evidence type="ECO:0000256" key="3">
    <source>
        <dbReference type="ARBA" id="ARBA00022679"/>
    </source>
</evidence>
<gene>
    <name evidence="15 16" type="primary">aat</name>
    <name evidence="16" type="ORF">J1N51_02705</name>
</gene>
<accession>A0A975DCG8</accession>
<keyword evidence="4 15" id="KW-0012">Acyltransferase</keyword>
<dbReference type="PANTHER" id="PTHR30098:SF2">
    <property type="entry name" value="LEUCYL_PHENYLALANYL-TRNA--PROTEIN TRANSFERASE"/>
    <property type="match status" value="1"/>
</dbReference>
<dbReference type="SUPFAM" id="SSF55729">
    <property type="entry name" value="Acyl-CoA N-acyltransferases (Nat)"/>
    <property type="match status" value="1"/>
</dbReference>
<dbReference type="InterPro" id="IPR042221">
    <property type="entry name" value="Leu/Phe-tRNA_Trfase_N"/>
</dbReference>
<evidence type="ECO:0000256" key="6">
    <source>
        <dbReference type="ARBA" id="ARBA00050652"/>
    </source>
</evidence>
<dbReference type="InterPro" id="IPR042203">
    <property type="entry name" value="Leu/Phe-tRNA_Trfase_C"/>
</dbReference>
<dbReference type="EMBL" id="CP072110">
    <property type="protein sequence ID" value="QTH64414.1"/>
    <property type="molecule type" value="Genomic_DNA"/>
</dbReference>
<dbReference type="AlphaFoldDB" id="A0A975DCG8"/>
<evidence type="ECO:0000256" key="2">
    <source>
        <dbReference type="ARBA" id="ARBA00022490"/>
    </source>
</evidence>
<evidence type="ECO:0000256" key="4">
    <source>
        <dbReference type="ARBA" id="ARBA00023315"/>
    </source>
</evidence>
<evidence type="ECO:0000313" key="16">
    <source>
        <dbReference type="EMBL" id="QTH64414.1"/>
    </source>
</evidence>
<reference evidence="16" key="1">
    <citation type="submission" date="2021-03" db="EMBL/GenBank/DDBJ databases">
        <title>Description of Psychrosphaera ytuae sp. nov. isolated from deep sea sediment of South China Sea.</title>
        <authorList>
            <person name="Zhang J."/>
            <person name="Xu X.-D."/>
        </authorList>
    </citation>
    <scope>NUCLEOTIDE SEQUENCE</scope>
    <source>
        <strain evidence="16">MTZ26</strain>
    </source>
</reference>
<comment type="subcellular location">
    <subcellularLocation>
        <location evidence="1 15">Cytoplasm</location>
    </subcellularLocation>
</comment>
<comment type="function">
    <text evidence="8 15">Functions in the N-end rule pathway of protein degradation where it conjugates Leu, Phe and, less efficiently, Met from aminoacyl-tRNAs to the N-termini of proteins containing an N-terminal arginine or lysine.</text>
</comment>
<evidence type="ECO:0000256" key="14">
    <source>
        <dbReference type="ARBA" id="ARBA00083640"/>
    </source>
</evidence>
<comment type="catalytic activity">
    <reaction evidence="5 15">
        <text>L-phenylalanyl-tRNA(Phe) + an N-terminal L-alpha-aminoacyl-[protein] = an N-terminal L-phenylalanyl-L-alpha-aminoacyl-[protein] + tRNA(Phe)</text>
        <dbReference type="Rhea" id="RHEA:43632"/>
        <dbReference type="Rhea" id="RHEA-COMP:9668"/>
        <dbReference type="Rhea" id="RHEA-COMP:9699"/>
        <dbReference type="Rhea" id="RHEA-COMP:10636"/>
        <dbReference type="Rhea" id="RHEA-COMP:10637"/>
        <dbReference type="ChEBI" id="CHEBI:78442"/>
        <dbReference type="ChEBI" id="CHEBI:78531"/>
        <dbReference type="ChEBI" id="CHEBI:78597"/>
        <dbReference type="ChEBI" id="CHEBI:83561"/>
        <dbReference type="EC" id="2.3.2.6"/>
    </reaction>
</comment>
<proteinExistence type="inferred from homology"/>
<name>A0A975DCG8_9GAMM</name>
<dbReference type="GO" id="GO:0005737">
    <property type="term" value="C:cytoplasm"/>
    <property type="evidence" value="ECO:0007669"/>
    <property type="project" value="UniProtKB-SubCell"/>
</dbReference>
<dbReference type="Gene3D" id="3.40.630.70">
    <property type="entry name" value="Leucyl/phenylalanyl-tRNA-protein transferase, C-terminal domain"/>
    <property type="match status" value="1"/>
</dbReference>
<keyword evidence="2 15" id="KW-0963">Cytoplasm</keyword>
<evidence type="ECO:0000256" key="12">
    <source>
        <dbReference type="ARBA" id="ARBA00077136"/>
    </source>
</evidence>
<evidence type="ECO:0000256" key="10">
    <source>
        <dbReference type="ARBA" id="ARBA00066767"/>
    </source>
</evidence>
<dbReference type="InterPro" id="IPR004616">
    <property type="entry name" value="Leu/Phe-tRNA_Trfase"/>
</dbReference>
<dbReference type="RefSeq" id="WP_208832469.1">
    <property type="nucleotide sequence ID" value="NZ_CP072110.1"/>
</dbReference>
<evidence type="ECO:0000256" key="5">
    <source>
        <dbReference type="ARBA" id="ARBA00050607"/>
    </source>
</evidence>
<evidence type="ECO:0000256" key="8">
    <source>
        <dbReference type="ARBA" id="ARBA00054043"/>
    </source>
</evidence>
<dbReference type="NCBIfam" id="TIGR00667">
    <property type="entry name" value="aat"/>
    <property type="match status" value="1"/>
</dbReference>
<evidence type="ECO:0000256" key="11">
    <source>
        <dbReference type="ARBA" id="ARBA00074372"/>
    </source>
</evidence>
<dbReference type="GO" id="GO:0008914">
    <property type="term" value="F:leucyl-tRNA--protein transferase activity"/>
    <property type="evidence" value="ECO:0007669"/>
    <property type="project" value="UniProtKB-UniRule"/>
</dbReference>
<evidence type="ECO:0000256" key="9">
    <source>
        <dbReference type="ARBA" id="ARBA00061535"/>
    </source>
</evidence>
<evidence type="ECO:0000256" key="13">
    <source>
        <dbReference type="ARBA" id="ARBA00077165"/>
    </source>
</evidence>
<protein>
    <recommendedName>
        <fullName evidence="11 15">Leucyl/phenylalanyl-tRNA--protein transferase</fullName>
        <ecNumber evidence="10 15">2.3.2.6</ecNumber>
    </recommendedName>
    <alternativeName>
        <fullName evidence="12 15">L/F-transferase</fullName>
    </alternativeName>
    <alternativeName>
        <fullName evidence="13 15">Leucyltransferase</fullName>
    </alternativeName>
    <alternativeName>
        <fullName evidence="14 15">Phenyalanyltransferase</fullName>
    </alternativeName>
</protein>
<keyword evidence="3 15" id="KW-0808">Transferase</keyword>
<dbReference type="InterPro" id="IPR016181">
    <property type="entry name" value="Acyl_CoA_acyltransferase"/>
</dbReference>
<dbReference type="EC" id="2.3.2.6" evidence="10 15"/>
<dbReference type="Pfam" id="PF03588">
    <property type="entry name" value="Leu_Phe_trans"/>
    <property type="match status" value="1"/>
</dbReference>
<comment type="similarity">
    <text evidence="9 15">Belongs to the L/F-transferase family.</text>
</comment>
<organism evidence="16 17">
    <name type="scientific">Psychrosphaera ytuae</name>
    <dbReference type="NCBI Taxonomy" id="2820710"/>
    <lineage>
        <taxon>Bacteria</taxon>
        <taxon>Pseudomonadati</taxon>
        <taxon>Pseudomonadota</taxon>
        <taxon>Gammaproteobacteria</taxon>
        <taxon>Alteromonadales</taxon>
        <taxon>Pseudoalteromonadaceae</taxon>
        <taxon>Psychrosphaera</taxon>
    </lineage>
</organism>
<dbReference type="Proteomes" id="UP000682739">
    <property type="component" value="Chromosome"/>
</dbReference>
<evidence type="ECO:0000313" key="17">
    <source>
        <dbReference type="Proteomes" id="UP000682739"/>
    </source>
</evidence>
<keyword evidence="17" id="KW-1185">Reference proteome</keyword>
<dbReference type="FunFam" id="3.30.70.3550:FF:000001">
    <property type="entry name" value="Leucyl/phenylalanyl-tRNA--protein transferase"/>
    <property type="match status" value="1"/>
</dbReference>